<reference evidence="2" key="2">
    <citation type="submission" date="2014-03" db="EMBL/GenBank/DDBJ databases">
        <authorList>
            <person name="Genoscope - CEA"/>
        </authorList>
    </citation>
    <scope>NUCLEOTIDE SEQUENCE</scope>
</reference>
<sequence length="167" mass="19555">MLLLFFLLPFKFKRQTFQSKRPSLNPMDLTGCLSENNHLIAQTSRQMIPDDPFRPRRTALKRSWSTVGPFPRSLWIHPGVPEDDFDRVCAKIWRDSKKAGFGIWPHMEKDSMPPANEHPPNQDIPPDPDRRAEEDPVRPQNIYCEVRDNKCPVTRRKPMLIKITDPR</sequence>
<dbReference type="PaxDb" id="8022-A0A060Z0G3"/>
<gene>
    <name evidence="2" type="ORF">GSONMT00037044001</name>
</gene>
<accession>A0A060Z0G3</accession>
<evidence type="ECO:0000313" key="2">
    <source>
        <dbReference type="EMBL" id="CDQ94745.1"/>
    </source>
</evidence>
<evidence type="ECO:0000256" key="1">
    <source>
        <dbReference type="SAM" id="MobiDB-lite"/>
    </source>
</evidence>
<reference evidence="2" key="1">
    <citation type="journal article" date="2014" name="Nat. Commun.">
        <title>The rainbow trout genome provides novel insights into evolution after whole-genome duplication in vertebrates.</title>
        <authorList>
            <person name="Berthelot C."/>
            <person name="Brunet F."/>
            <person name="Chalopin D."/>
            <person name="Juanchich A."/>
            <person name="Bernard M."/>
            <person name="Noel B."/>
            <person name="Bento P."/>
            <person name="Da Silva C."/>
            <person name="Labadie K."/>
            <person name="Alberti A."/>
            <person name="Aury J.M."/>
            <person name="Louis A."/>
            <person name="Dehais P."/>
            <person name="Bardou P."/>
            <person name="Montfort J."/>
            <person name="Klopp C."/>
            <person name="Cabau C."/>
            <person name="Gaspin C."/>
            <person name="Thorgaard G.H."/>
            <person name="Boussaha M."/>
            <person name="Quillet E."/>
            <person name="Guyomard R."/>
            <person name="Galiana D."/>
            <person name="Bobe J."/>
            <person name="Volff J.N."/>
            <person name="Genet C."/>
            <person name="Wincker P."/>
            <person name="Jaillon O."/>
            <person name="Roest Crollius H."/>
            <person name="Guiguen Y."/>
        </authorList>
    </citation>
    <scope>NUCLEOTIDE SEQUENCE [LARGE SCALE GENOMIC DNA]</scope>
</reference>
<dbReference type="AlphaFoldDB" id="A0A060Z0G3"/>
<organism evidence="2 3">
    <name type="scientific">Oncorhynchus mykiss</name>
    <name type="common">Rainbow trout</name>
    <name type="synonym">Salmo gairdneri</name>
    <dbReference type="NCBI Taxonomy" id="8022"/>
    <lineage>
        <taxon>Eukaryota</taxon>
        <taxon>Metazoa</taxon>
        <taxon>Chordata</taxon>
        <taxon>Craniata</taxon>
        <taxon>Vertebrata</taxon>
        <taxon>Euteleostomi</taxon>
        <taxon>Actinopterygii</taxon>
        <taxon>Neopterygii</taxon>
        <taxon>Teleostei</taxon>
        <taxon>Protacanthopterygii</taxon>
        <taxon>Salmoniformes</taxon>
        <taxon>Salmonidae</taxon>
        <taxon>Salmoninae</taxon>
        <taxon>Oncorhynchus</taxon>
    </lineage>
</organism>
<dbReference type="EMBL" id="FR918511">
    <property type="protein sequence ID" value="CDQ94745.1"/>
    <property type="molecule type" value="Genomic_DNA"/>
</dbReference>
<feature type="compositionally biased region" description="Basic and acidic residues" evidence="1">
    <location>
        <begin position="127"/>
        <end position="137"/>
    </location>
</feature>
<dbReference type="Proteomes" id="UP000193380">
    <property type="component" value="Unassembled WGS sequence"/>
</dbReference>
<evidence type="ECO:0000313" key="3">
    <source>
        <dbReference type="Proteomes" id="UP000193380"/>
    </source>
</evidence>
<name>A0A060Z0G3_ONCMY</name>
<feature type="region of interest" description="Disordered" evidence="1">
    <location>
        <begin position="104"/>
        <end position="141"/>
    </location>
</feature>
<proteinExistence type="predicted"/>
<protein>
    <submittedName>
        <fullName evidence="2">Uncharacterized protein</fullName>
    </submittedName>
</protein>